<dbReference type="InterPro" id="IPR038404">
    <property type="entry name" value="TRAP_DctP_sf"/>
</dbReference>
<reference evidence="3" key="1">
    <citation type="journal article" date="2014" name="Int. J. Syst. Evol. Microbiol.">
        <title>Complete genome of a new Firmicutes species belonging to the dominant human colonic microbiota ('Ruminococcus bicirculans') reveals two chromosomes and a selective capacity to utilize plant glucans.</title>
        <authorList>
            <consortium name="NISC Comparative Sequencing Program"/>
            <person name="Wegmann U."/>
            <person name="Louis P."/>
            <person name="Goesmann A."/>
            <person name="Henrissat B."/>
            <person name="Duncan S.H."/>
            <person name="Flint H.J."/>
        </authorList>
    </citation>
    <scope>NUCLEOTIDE SEQUENCE</scope>
    <source>
        <strain evidence="3">NBRC 103408</strain>
    </source>
</reference>
<keyword evidence="1 2" id="KW-0732">Signal</keyword>
<feature type="signal peptide" evidence="2">
    <location>
        <begin position="1"/>
        <end position="25"/>
    </location>
</feature>
<evidence type="ECO:0000256" key="2">
    <source>
        <dbReference type="SAM" id="SignalP"/>
    </source>
</evidence>
<reference evidence="3" key="2">
    <citation type="submission" date="2023-01" db="EMBL/GenBank/DDBJ databases">
        <title>Draft genome sequence of Sneathiella chinensis strain NBRC 103408.</title>
        <authorList>
            <person name="Sun Q."/>
            <person name="Mori K."/>
        </authorList>
    </citation>
    <scope>NUCLEOTIDE SEQUENCE</scope>
    <source>
        <strain evidence="3">NBRC 103408</strain>
    </source>
</reference>
<gene>
    <name evidence="3" type="ORF">GCM10007924_23550</name>
</gene>
<dbReference type="Pfam" id="PF03480">
    <property type="entry name" value="DctP"/>
    <property type="match status" value="1"/>
</dbReference>
<evidence type="ECO:0000256" key="1">
    <source>
        <dbReference type="ARBA" id="ARBA00022729"/>
    </source>
</evidence>
<evidence type="ECO:0000313" key="3">
    <source>
        <dbReference type="EMBL" id="GLQ07134.1"/>
    </source>
</evidence>
<dbReference type="InterPro" id="IPR018389">
    <property type="entry name" value="DctP_fam"/>
</dbReference>
<dbReference type="NCBIfam" id="NF037995">
    <property type="entry name" value="TRAP_S1"/>
    <property type="match status" value="1"/>
</dbReference>
<comment type="caution">
    <text evidence="3">The sequence shown here is derived from an EMBL/GenBank/DDBJ whole genome shotgun (WGS) entry which is preliminary data.</text>
</comment>
<accession>A0ABQ5U791</accession>
<dbReference type="Proteomes" id="UP001161409">
    <property type="component" value="Unassembled WGS sequence"/>
</dbReference>
<dbReference type="Gene3D" id="3.40.190.170">
    <property type="entry name" value="Bacterial extracellular solute-binding protein, family 7"/>
    <property type="match status" value="1"/>
</dbReference>
<evidence type="ECO:0008006" key="5">
    <source>
        <dbReference type="Google" id="ProtNLM"/>
    </source>
</evidence>
<dbReference type="PANTHER" id="PTHR33376">
    <property type="match status" value="1"/>
</dbReference>
<proteinExistence type="predicted"/>
<protein>
    <recommendedName>
        <fullName evidence="5">C4-dicarboxylate ABC transporter substrate-binding protein</fullName>
    </recommendedName>
</protein>
<dbReference type="PANTHER" id="PTHR33376:SF5">
    <property type="entry name" value="EXTRACYTOPLASMIC SOLUTE RECEPTOR PROTEIN"/>
    <property type="match status" value="1"/>
</dbReference>
<dbReference type="RefSeq" id="WP_169561202.1">
    <property type="nucleotide sequence ID" value="NZ_BSNF01000008.1"/>
</dbReference>
<organism evidence="3 4">
    <name type="scientific">Sneathiella chinensis</name>
    <dbReference type="NCBI Taxonomy" id="349750"/>
    <lineage>
        <taxon>Bacteria</taxon>
        <taxon>Pseudomonadati</taxon>
        <taxon>Pseudomonadota</taxon>
        <taxon>Alphaproteobacteria</taxon>
        <taxon>Sneathiellales</taxon>
        <taxon>Sneathiellaceae</taxon>
        <taxon>Sneathiella</taxon>
    </lineage>
</organism>
<dbReference type="CDD" id="cd13603">
    <property type="entry name" value="PBP2_TRAP_Siap_TeaA_like"/>
    <property type="match status" value="1"/>
</dbReference>
<feature type="chain" id="PRO_5047086957" description="C4-dicarboxylate ABC transporter substrate-binding protein" evidence="2">
    <location>
        <begin position="26"/>
        <end position="334"/>
    </location>
</feature>
<keyword evidence="4" id="KW-1185">Reference proteome</keyword>
<dbReference type="EMBL" id="BSNF01000008">
    <property type="protein sequence ID" value="GLQ07134.1"/>
    <property type="molecule type" value="Genomic_DNA"/>
</dbReference>
<name>A0ABQ5U791_9PROT</name>
<evidence type="ECO:0000313" key="4">
    <source>
        <dbReference type="Proteomes" id="UP001161409"/>
    </source>
</evidence>
<sequence length="334" mass="35581">MNWKAVLCGAAVAVALGSGTSAAVAETKLKYATSAPVKTPWVAHANQVAAAVQEATGGSVKIDVFPGSQLGNEQDVIRQVARGRVQMGAFSNTAASLIVPEISLLAAPYIWDNVAQADCALDNHMDAVFQDRFKEMDLVFLGWTEVGQMGYASAKPIESLTELSGKKVRVAPSKTSSLTAESVGANSVMLPITEVASALQTGLVDSADLPGLAFTSLGIGKIAPHWIATNHSHQVGVVLMSRKVWSKLTPEEQTQMQAARVDPTILRKQVRGAEKMMFGKFEEAGGRIVHPEGEELDRWKQAGEQARLALVKELGDKGAAVYEQIQQAKRACSS</sequence>